<feature type="transmembrane region" description="Helical" evidence="13">
    <location>
        <begin position="12"/>
        <end position="32"/>
    </location>
</feature>
<geneLocation type="mitochondrion" evidence="18"/>
<dbReference type="GO" id="GO:0045259">
    <property type="term" value="C:proton-transporting ATP synthase complex"/>
    <property type="evidence" value="ECO:0007669"/>
    <property type="project" value="UniProtKB-KW"/>
</dbReference>
<dbReference type="EMBL" id="MK653182">
    <property type="protein sequence ID" value="QED56438.1"/>
    <property type="molecule type" value="Genomic_DNA"/>
</dbReference>
<keyword evidence="10 12" id="KW-0496">Mitochondrion</keyword>
<proteinExistence type="inferred from homology"/>
<comment type="subunit">
    <text evidence="3">F-type ATPases have 2 components, CF(1) - the catalytic core - and CF(0) - the membrane proton channel.</text>
</comment>
<dbReference type="GO" id="GO:0015078">
    <property type="term" value="F:proton transmembrane transporter activity"/>
    <property type="evidence" value="ECO:0007669"/>
    <property type="project" value="InterPro"/>
</dbReference>
<keyword evidence="6 12" id="KW-0812">Transmembrane</keyword>
<sequence length="51" mass="6438">MPQMAPLNWLSLYSYFIILFILTIIINYYIFLYQPKISLKKKEKMQYNWKW</sequence>
<accession>A0A5B8ZUU1</accession>
<evidence type="ECO:0000256" key="11">
    <source>
        <dbReference type="ARBA" id="ARBA00023136"/>
    </source>
</evidence>
<evidence type="ECO:0000256" key="4">
    <source>
        <dbReference type="ARBA" id="ARBA00022448"/>
    </source>
</evidence>
<dbReference type="EMBL" id="MK654378">
    <property type="protein sequence ID" value="QED56530.1"/>
    <property type="molecule type" value="Genomic_DNA"/>
</dbReference>
<keyword evidence="9 12" id="KW-0406">Ion transport</keyword>
<protein>
    <recommendedName>
        <fullName evidence="12">ATP synthase complex subunit 8</fullName>
    </recommendedName>
</protein>
<evidence type="ECO:0000256" key="13">
    <source>
        <dbReference type="SAM" id="Phobius"/>
    </source>
</evidence>
<evidence type="ECO:0000313" key="17">
    <source>
        <dbReference type="EMBL" id="QED56530.1"/>
    </source>
</evidence>
<evidence type="ECO:0000313" key="18">
    <source>
        <dbReference type="EMBL" id="QED56538.1"/>
    </source>
</evidence>
<evidence type="ECO:0000256" key="2">
    <source>
        <dbReference type="ARBA" id="ARBA00008892"/>
    </source>
</evidence>
<evidence type="ECO:0000313" key="15">
    <source>
        <dbReference type="EMBL" id="QED56446.1"/>
    </source>
</evidence>
<dbReference type="EMBL" id="MK653455">
    <property type="protein sequence ID" value="QED56459.1"/>
    <property type="molecule type" value="Genomic_DNA"/>
</dbReference>
<reference evidence="18" key="1">
    <citation type="journal article" date="2019" name="PLoS ONE">
        <title>Tracking outbreak populations of the pepper weevil Anthonomus eugenii (Coleoptera; Curculionidae) using complete mitochondrial genomes.</title>
        <authorList>
            <person name="van de Vossenberg B.T.L.H."/>
            <person name="Warbroek T."/>
            <person name="Waalwijk C."/>
            <person name="Ingerson-Mahar J."/>
            <person name="van der Gouw L."/>
            <person name="Loomans A.J.M."/>
        </authorList>
    </citation>
    <scope>NUCLEOTIDE SEQUENCE</scope>
    <source>
        <strain evidence="19">128</strain>
        <strain evidence="16">AG_mtDNA_118</strain>
        <strain evidence="14">AG_mtDNA_127</strain>
        <strain evidence="15">AG_mtDNA_128</strain>
        <strain evidence="17">AG_mtDNA_153</strain>
        <strain evidence="18">AG_mtDNA_154</strain>
    </source>
</reference>
<dbReference type="EMBL" id="MK653286">
    <property type="protein sequence ID" value="QED56446.1"/>
    <property type="molecule type" value="Genomic_DNA"/>
</dbReference>
<comment type="similarity">
    <text evidence="2 12">Belongs to the ATPase protein 8 family.</text>
</comment>
<comment type="subcellular location">
    <subcellularLocation>
        <location evidence="1 12">Mitochondrion membrane</location>
        <topology evidence="1 12">Single-pass membrane protein</topology>
    </subcellularLocation>
</comment>
<evidence type="ECO:0000256" key="6">
    <source>
        <dbReference type="ARBA" id="ARBA00022692"/>
    </source>
</evidence>
<evidence type="ECO:0000313" key="16">
    <source>
        <dbReference type="EMBL" id="QED56459.1"/>
    </source>
</evidence>
<evidence type="ECO:0000256" key="1">
    <source>
        <dbReference type="ARBA" id="ARBA00004304"/>
    </source>
</evidence>
<keyword evidence="11 13" id="KW-0472">Membrane</keyword>
<gene>
    <name evidence="18" type="primary">atp8</name>
</gene>
<dbReference type="GO" id="GO:0015986">
    <property type="term" value="P:proton motive force-driven ATP synthesis"/>
    <property type="evidence" value="ECO:0007669"/>
    <property type="project" value="InterPro"/>
</dbReference>
<evidence type="ECO:0000256" key="5">
    <source>
        <dbReference type="ARBA" id="ARBA00022547"/>
    </source>
</evidence>
<evidence type="ECO:0000256" key="10">
    <source>
        <dbReference type="ARBA" id="ARBA00023128"/>
    </source>
</evidence>
<evidence type="ECO:0000256" key="9">
    <source>
        <dbReference type="ARBA" id="ARBA00023065"/>
    </source>
</evidence>
<keyword evidence="5 12" id="KW-0138">CF(0)</keyword>
<dbReference type="EMBL" id="MK654482">
    <property type="protein sequence ID" value="QED56538.1"/>
    <property type="molecule type" value="Genomic_DNA"/>
</dbReference>
<dbReference type="RefSeq" id="YP_009692257.1">
    <property type="nucleotide sequence ID" value="NC_044712.1"/>
</dbReference>
<dbReference type="InterPro" id="IPR001421">
    <property type="entry name" value="ATP8_metazoa"/>
</dbReference>
<name>A0A5B8ZUU1_9CUCU</name>
<keyword evidence="7 12" id="KW-0375">Hydrogen ion transport</keyword>
<evidence type="ECO:0000256" key="7">
    <source>
        <dbReference type="ARBA" id="ARBA00022781"/>
    </source>
</evidence>
<evidence type="ECO:0000256" key="8">
    <source>
        <dbReference type="ARBA" id="ARBA00022989"/>
    </source>
</evidence>
<dbReference type="EMBL" id="MK654677">
    <property type="protein sequence ID" value="QEH58462.1"/>
    <property type="molecule type" value="Genomic_DNA"/>
</dbReference>
<dbReference type="GeneID" id="41797336"/>
<keyword evidence="4 12" id="KW-0813">Transport</keyword>
<dbReference type="AlphaFoldDB" id="A0A5B8ZUU1"/>
<keyword evidence="8 13" id="KW-1133">Transmembrane helix</keyword>
<dbReference type="GO" id="GO:0031966">
    <property type="term" value="C:mitochondrial membrane"/>
    <property type="evidence" value="ECO:0007669"/>
    <property type="project" value="UniProtKB-SubCell"/>
</dbReference>
<evidence type="ECO:0000256" key="12">
    <source>
        <dbReference type="RuleBase" id="RU003661"/>
    </source>
</evidence>
<evidence type="ECO:0000256" key="3">
    <source>
        <dbReference type="ARBA" id="ARBA00011291"/>
    </source>
</evidence>
<organism evidence="18">
    <name type="scientific">Anthonomus pomorum</name>
    <name type="common">apple weevil</name>
    <dbReference type="NCBI Taxonomy" id="201758"/>
    <lineage>
        <taxon>Eukaryota</taxon>
        <taxon>Metazoa</taxon>
        <taxon>Ecdysozoa</taxon>
        <taxon>Arthropoda</taxon>
        <taxon>Hexapoda</taxon>
        <taxon>Insecta</taxon>
        <taxon>Pterygota</taxon>
        <taxon>Neoptera</taxon>
        <taxon>Endopterygota</taxon>
        <taxon>Coleoptera</taxon>
        <taxon>Polyphaga</taxon>
        <taxon>Cucujiformia</taxon>
        <taxon>Curculionidae</taxon>
        <taxon>Curculioninae</taxon>
        <taxon>Anthonomini</taxon>
        <taxon>Anthonomus</taxon>
    </lineage>
</organism>
<evidence type="ECO:0000313" key="19">
    <source>
        <dbReference type="EMBL" id="QEH58462.1"/>
    </source>
</evidence>
<evidence type="ECO:0000313" key="14">
    <source>
        <dbReference type="EMBL" id="QED56438.1"/>
    </source>
</evidence>
<dbReference type="Pfam" id="PF00895">
    <property type="entry name" value="ATP-synt_8"/>
    <property type="match status" value="1"/>
</dbReference>